<dbReference type="HOGENOM" id="CLU_021192_3_2_1"/>
<protein>
    <submittedName>
        <fullName evidence="2">Avh160</fullName>
    </submittedName>
</protein>
<name>E0W5P5_PHYSO</name>
<dbReference type="EMBL" id="JN253976">
    <property type="protein sequence ID" value="AEK80789.1"/>
    <property type="molecule type" value="Genomic_DNA"/>
</dbReference>
<dbReference type="AlphaFoldDB" id="E0W5P5"/>
<keyword evidence="1" id="KW-0732">Signal</keyword>
<evidence type="ECO:0000256" key="1">
    <source>
        <dbReference type="SAM" id="SignalP"/>
    </source>
</evidence>
<sequence>MVSKSNPLNCSTLLALLALAASVGRVLATSHSKITVASTPVSYDVVDPNQVGGQTPRHLRALGIEDDDSSVERAFPELNSMLKIVRPDKQDKAKNLFVRLKLHESTSNLFGNPKFQEWMRSVEKSYKKTPEAADAAMVLTMTTQFGDDGLAKLLLLEKTSPDTKEMATRLEGVQFKNWIDSKQTATGAFKLLKLDQDAGDILKNPLVSTWMSYVKLRKESPINEMLLQLKTRYGDGALARMLGLAKQDSSTSSIAGQLEEALVKGWLNKRKTDDYVFRLLRLNRKGADPFESPVWNTWVLYVTKHERPYESMLSVLKTHYSELEISRMLAAATGSESTRGVATRLAKVRLTSETVNGGESAAAAFQRIKFDENGEKLFHNAEFVAKAERYGTKDTLQVLRAHYTDERLAAILNVASQAPSKRTKVVAISLQLQLWQDQRRSADEVFKLLKLEQAGGSVLRSPFLETWVLYAEKLGRVDKKVGEFAAIAVLERRFGGVEFAKMLSAAKSDGALKASSVIDQLQKLQFKKWFKAGEAPKSVSEKVINRQDPRGLDLRGSDVAYGYQDFYKAIVARGGLKDKTRLDSIIERV</sequence>
<accession>E0W5P5</accession>
<dbReference type="OMA" id="NADELMY"/>
<gene>
    <name evidence="2" type="primary">Avh</name>
</gene>
<dbReference type="SMR" id="E0W5P5"/>
<evidence type="ECO:0000313" key="2">
    <source>
        <dbReference type="EMBL" id="AEK80789.1"/>
    </source>
</evidence>
<reference evidence="2" key="1">
    <citation type="journal article" date="2011" name="Plant Cell">
        <title>Transcriptional programming and functional interactions within the Phytophthora sojae RXLR effector repertoire.</title>
        <authorList>
            <person name="Wang Q."/>
            <person name="Han C."/>
            <person name="Ferreira A.O."/>
            <person name="Yu X."/>
            <person name="Ye W."/>
            <person name="Tripathy S."/>
            <person name="Kale S.D."/>
            <person name="Gu B."/>
            <person name="Sheng Y."/>
            <person name="Sui Y."/>
            <person name="Wang X."/>
            <person name="Zhang Z."/>
            <person name="Cheng B."/>
            <person name="Dong S."/>
            <person name="Shan W."/>
            <person name="Zheng X."/>
            <person name="Dou D."/>
            <person name="Tyler B.M."/>
            <person name="Wang Y."/>
        </authorList>
    </citation>
    <scope>NUCLEOTIDE SEQUENCE</scope>
    <source>
        <strain evidence="2">P7076</strain>
    </source>
</reference>
<feature type="signal peptide" evidence="1">
    <location>
        <begin position="1"/>
        <end position="28"/>
    </location>
</feature>
<organism evidence="2">
    <name type="scientific">Phytophthora sojae</name>
    <name type="common">Soybean stem and root rot agent</name>
    <name type="synonym">Phytophthora megasperma f. sp. glycines</name>
    <dbReference type="NCBI Taxonomy" id="67593"/>
    <lineage>
        <taxon>Eukaryota</taxon>
        <taxon>Sar</taxon>
        <taxon>Stramenopiles</taxon>
        <taxon>Oomycota</taxon>
        <taxon>Peronosporomycetes</taxon>
        <taxon>Peronosporales</taxon>
        <taxon>Peronosporaceae</taxon>
        <taxon>Phytophthora</taxon>
    </lineage>
</organism>
<dbReference type="KEGG" id="psoj:PHYSODRAFT_285707"/>
<proteinExistence type="predicted"/>
<dbReference type="OrthoDB" id="101245at2759"/>
<feature type="chain" id="PRO_5003142190" evidence="1">
    <location>
        <begin position="29"/>
        <end position="589"/>
    </location>
</feature>
<dbReference type="RefSeq" id="XP_009524936.1">
    <property type="nucleotide sequence ID" value="XM_009526641.1"/>
</dbReference>
<dbReference type="VEuPathDB" id="FungiDB:PHYSODRAFT_285707"/>